<accession>M1K7X4</accession>
<dbReference type="VEuPathDB" id="MicrosporidiaDB:AEWR_051150"/>
<sequence>MYYAMRTIKDPTAVVSAAKIEHRRYPCVAITRGATVEIYNLGMKLVDVIHPNGYVTLIVPVPFRNAKRFLMVCSEGEYVIMSENRPVVWGKMPTASLYTRCVRSSRTLVFIAENSTIAVASLNHDGLVFGDDINDFGYYRILDCFSSKGDVAFLLEDISGDVFYSRYLVASGKPRMALKEKALLRRGLVSARPMGDGLFLIGGGKLYYYAKGRFILESEFANPGVKNSLLTDRGVLLSMEDGELIRVSLERSVSADPKAQKGEDVPCEELSLKIEVLGNLGSWLTVLLHLEDELYYGGSFSGDSYYLKIEKELKILRTFENNPHPRSLSYFGASFKYIARNAIKKITYAIDLLAESRYNLPRAVRRFGMAGSILIVSYPDEGKVFTGAMDDERCFDEIMNIHIDNHCYFNTKNHVFCLRDGDVLNLEIGGIVLSSYDKDLCIVFTRDRLLKAICLETMACVRSLECPYEVSLLHLSSHLFISTYYDEFIIMDRFLRVMHKRRQKTLKSASVVDNRLFFSGMDGVGYEAVYEGESEMGVESIMSVLEEIAKEDRWKLLVLRPSFSSDCMIEAMVPVGRYIMGIGRSTIFVDLQDFTCHRCSLEGISHAFVTDQLYVSVGKSIHRCHFGSISKVKISTEDRLQDASSRNEYVLKFSIASHGREITGLVNPILSVDDDAVVNSYLTLKVRRYVYNFFLQDEMVMDARFLTKHYFVVVSNLSKESSFSTLAMFSTRGNCIKLVYEVTGKGIAYALDSSGDYLVTHRGPSIYVYKRQAQVLVELCAMKIDFIPYRIVMHGDKIACSCIYRSFGVFTFNQETNHLSLAFLSRSREQVESMVFALGRLIVSTTDRKILLLDENYSIEIFFPGDEVTSMCPGSLSLCRSDSVYFTTRNGSLGILTRLDLSSGDTDLLLELEKRAGELVPFPRNRAGKIINIDTINNMSDSDLEDFIATSKYDRNRLIAILNKVNDLH</sequence>
<proteinExistence type="predicted"/>
<reference evidence="2" key="1">
    <citation type="journal article" date="2013" name="Eukaryot. Cell">
        <title>Extremely Reduced Levels of Heterozygosity in the Vertebrate Pathogen Encephalitozoon cuniculi.</title>
        <authorList>
            <person name="Selman M."/>
            <person name="Sak B."/>
            <person name="Kvac M."/>
            <person name="Farinelli L."/>
            <person name="Weiss L.M."/>
            <person name="Corradi N."/>
        </authorList>
    </citation>
    <scope>NUCLEOTIDE SEQUENCE</scope>
</reference>
<name>M1K7X4_ENCCN</name>
<feature type="domain" description="RSE1/DDB1/CPSF1 C-terminal" evidence="1">
    <location>
        <begin position="732"/>
        <end position="913"/>
    </location>
</feature>
<dbReference type="Pfam" id="PF03178">
    <property type="entry name" value="CPSF_A"/>
    <property type="match status" value="1"/>
</dbReference>
<dbReference type="EMBL" id="KC513607">
    <property type="protein sequence ID" value="AGE95352.1"/>
    <property type="molecule type" value="Genomic_DNA"/>
</dbReference>
<organism evidence="2">
    <name type="scientific">Encephalitozoon cuniculi</name>
    <name type="common">Microsporidian parasite</name>
    <dbReference type="NCBI Taxonomy" id="6035"/>
    <lineage>
        <taxon>Eukaryota</taxon>
        <taxon>Fungi</taxon>
        <taxon>Fungi incertae sedis</taxon>
        <taxon>Microsporidia</taxon>
        <taxon>Unikaryonidae</taxon>
        <taxon>Encephalitozoon</taxon>
    </lineage>
</organism>
<dbReference type="SUPFAM" id="SSF50969">
    <property type="entry name" value="YVTN repeat-like/Quinoprotein amine dehydrogenase"/>
    <property type="match status" value="1"/>
</dbReference>
<dbReference type="VEuPathDB" id="MicrosporidiaDB:ECU05_1150"/>
<dbReference type="GO" id="GO:0005634">
    <property type="term" value="C:nucleus"/>
    <property type="evidence" value="ECO:0007669"/>
    <property type="project" value="InterPro"/>
</dbReference>
<dbReference type="InterPro" id="IPR015943">
    <property type="entry name" value="WD40/YVTN_repeat-like_dom_sf"/>
</dbReference>
<dbReference type="GO" id="GO:0003676">
    <property type="term" value="F:nucleic acid binding"/>
    <property type="evidence" value="ECO:0007669"/>
    <property type="project" value="InterPro"/>
</dbReference>
<dbReference type="Gene3D" id="2.130.10.10">
    <property type="entry name" value="YVTN repeat-like/Quinoprotein amine dehydrogenase"/>
    <property type="match status" value="1"/>
</dbReference>
<dbReference type="VEuPathDB" id="MicrosporidiaDB:AEWQ_051150"/>
<dbReference type="InterPro" id="IPR011044">
    <property type="entry name" value="Quino_amine_DH_bsu"/>
</dbReference>
<evidence type="ECO:0000313" key="2">
    <source>
        <dbReference type="EMBL" id="AGE95352.1"/>
    </source>
</evidence>
<evidence type="ECO:0000259" key="1">
    <source>
        <dbReference type="Pfam" id="PF03178"/>
    </source>
</evidence>
<dbReference type="VEuPathDB" id="MicrosporidiaDB:M970_051150"/>
<gene>
    <name evidence="2" type="ORF">ECU05_1150</name>
</gene>
<protein>
    <recommendedName>
        <fullName evidence="1">RSE1/DDB1/CPSF1 C-terminal domain-containing protein</fullName>
    </recommendedName>
</protein>
<dbReference type="InterPro" id="IPR004871">
    <property type="entry name" value="RSE1/DDB1/CPSF1_C"/>
</dbReference>
<dbReference type="VEuPathDB" id="MicrosporidiaDB:AEWD_051150"/>
<dbReference type="AlphaFoldDB" id="M1K7X4"/>